<keyword evidence="4" id="KW-1133">Transmembrane helix</keyword>
<dbReference type="InterPro" id="IPR003660">
    <property type="entry name" value="HAMP_dom"/>
</dbReference>
<dbReference type="PANTHER" id="PTHR32089:SF112">
    <property type="entry name" value="LYSOZYME-LIKE PROTEIN-RELATED"/>
    <property type="match status" value="1"/>
</dbReference>
<name>A0A3A8NER3_9BACT</name>
<evidence type="ECO:0000256" key="3">
    <source>
        <dbReference type="PROSITE-ProRule" id="PRU00284"/>
    </source>
</evidence>
<feature type="domain" description="HAMP" evidence="6">
    <location>
        <begin position="280"/>
        <end position="334"/>
    </location>
</feature>
<feature type="transmembrane region" description="Helical" evidence="4">
    <location>
        <begin position="6"/>
        <end position="30"/>
    </location>
</feature>
<evidence type="ECO:0000259" key="6">
    <source>
        <dbReference type="PROSITE" id="PS50885"/>
    </source>
</evidence>
<dbReference type="OrthoDB" id="5498895at2"/>
<dbReference type="InterPro" id="IPR029151">
    <property type="entry name" value="Sensor-like_sf"/>
</dbReference>
<keyword evidence="4" id="KW-0472">Membrane</keyword>
<evidence type="ECO:0000259" key="5">
    <source>
        <dbReference type="PROSITE" id="PS50111"/>
    </source>
</evidence>
<dbReference type="Proteomes" id="UP000273405">
    <property type="component" value="Unassembled WGS sequence"/>
</dbReference>
<evidence type="ECO:0000256" key="4">
    <source>
        <dbReference type="SAM" id="Phobius"/>
    </source>
</evidence>
<feature type="transmembrane region" description="Helical" evidence="4">
    <location>
        <begin position="260"/>
        <end position="279"/>
    </location>
</feature>
<accession>A0A3A8NER3</accession>
<dbReference type="SMART" id="SM00283">
    <property type="entry name" value="MA"/>
    <property type="match status" value="1"/>
</dbReference>
<dbReference type="CDD" id="cd06225">
    <property type="entry name" value="HAMP"/>
    <property type="match status" value="1"/>
</dbReference>
<evidence type="ECO:0000256" key="2">
    <source>
        <dbReference type="ARBA" id="ARBA00029447"/>
    </source>
</evidence>
<dbReference type="InterPro" id="IPR004089">
    <property type="entry name" value="MCPsignal_dom"/>
</dbReference>
<comment type="similarity">
    <text evidence="2">Belongs to the methyl-accepting chemotaxis (MCP) protein family.</text>
</comment>
<dbReference type="EMBL" id="RAWG01000098">
    <property type="protein sequence ID" value="RKH41870.1"/>
    <property type="molecule type" value="Genomic_DNA"/>
</dbReference>
<organism evidence="7 8">
    <name type="scientific">Corallococcus sicarius</name>
    <dbReference type="NCBI Taxonomy" id="2316726"/>
    <lineage>
        <taxon>Bacteria</taxon>
        <taxon>Pseudomonadati</taxon>
        <taxon>Myxococcota</taxon>
        <taxon>Myxococcia</taxon>
        <taxon>Myxococcales</taxon>
        <taxon>Cystobacterineae</taxon>
        <taxon>Myxococcaceae</taxon>
        <taxon>Corallococcus</taxon>
    </lineage>
</organism>
<dbReference type="PROSITE" id="PS50885">
    <property type="entry name" value="HAMP"/>
    <property type="match status" value="1"/>
</dbReference>
<dbReference type="AlphaFoldDB" id="A0A3A8NER3"/>
<dbReference type="SUPFAM" id="SSF103190">
    <property type="entry name" value="Sensory domain-like"/>
    <property type="match status" value="1"/>
</dbReference>
<dbReference type="Gene3D" id="1.10.287.950">
    <property type="entry name" value="Methyl-accepting chemotaxis protein"/>
    <property type="match status" value="1"/>
</dbReference>
<evidence type="ECO:0000256" key="1">
    <source>
        <dbReference type="ARBA" id="ARBA00023224"/>
    </source>
</evidence>
<proteinExistence type="inferred from homology"/>
<dbReference type="SMART" id="SM00304">
    <property type="entry name" value="HAMP"/>
    <property type="match status" value="1"/>
</dbReference>
<dbReference type="GO" id="GO:0007165">
    <property type="term" value="P:signal transduction"/>
    <property type="evidence" value="ECO:0007669"/>
    <property type="project" value="UniProtKB-KW"/>
</dbReference>
<dbReference type="Pfam" id="PF00672">
    <property type="entry name" value="HAMP"/>
    <property type="match status" value="1"/>
</dbReference>
<dbReference type="GO" id="GO:0016020">
    <property type="term" value="C:membrane"/>
    <property type="evidence" value="ECO:0007669"/>
    <property type="project" value="InterPro"/>
</dbReference>
<evidence type="ECO:0000313" key="8">
    <source>
        <dbReference type="Proteomes" id="UP000273405"/>
    </source>
</evidence>
<dbReference type="RefSeq" id="WP_120626347.1">
    <property type="nucleotide sequence ID" value="NZ_RAWG01000098.1"/>
</dbReference>
<reference evidence="8" key="1">
    <citation type="submission" date="2018-09" db="EMBL/GenBank/DDBJ databases">
        <authorList>
            <person name="Livingstone P.G."/>
            <person name="Whitworth D.E."/>
        </authorList>
    </citation>
    <scope>NUCLEOTIDE SEQUENCE [LARGE SCALE GENOMIC DNA]</scope>
    <source>
        <strain evidence="8">CA040B</strain>
    </source>
</reference>
<keyword evidence="1 3" id="KW-0807">Transducer</keyword>
<dbReference type="SUPFAM" id="SSF58104">
    <property type="entry name" value="Methyl-accepting chemotaxis protein (MCP) signaling domain"/>
    <property type="match status" value="1"/>
</dbReference>
<comment type="caution">
    <text evidence="7">The sequence shown here is derived from an EMBL/GenBank/DDBJ whole genome shotgun (WGS) entry which is preliminary data.</text>
</comment>
<protein>
    <submittedName>
        <fullName evidence="7">Methyl-accepting chemotaxis protein</fullName>
    </submittedName>
</protein>
<dbReference type="PANTHER" id="PTHR32089">
    <property type="entry name" value="METHYL-ACCEPTING CHEMOTAXIS PROTEIN MCPB"/>
    <property type="match status" value="1"/>
</dbReference>
<feature type="domain" description="Methyl-accepting transducer" evidence="5">
    <location>
        <begin position="339"/>
        <end position="575"/>
    </location>
</feature>
<keyword evidence="4" id="KW-0812">Transmembrane</keyword>
<evidence type="ECO:0000313" key="7">
    <source>
        <dbReference type="EMBL" id="RKH41870.1"/>
    </source>
</evidence>
<dbReference type="PROSITE" id="PS50111">
    <property type="entry name" value="CHEMOTAXIS_TRANSDUC_2"/>
    <property type="match status" value="1"/>
</dbReference>
<gene>
    <name evidence="7" type="ORF">D7X12_17175</name>
</gene>
<dbReference type="Pfam" id="PF00015">
    <property type="entry name" value="MCPsignal"/>
    <property type="match status" value="1"/>
</dbReference>
<sequence>MTLSLAARLTAAITAVVVVLTLGSALLLGLSLRSRVETEMVSSLAQDKVRWESLKEQEVRVASELARVAAAHPAFAQELSRASPGRAVAGLLAEQRAVLGVDLLALTSADGRLVAATREGNLSGLDKVVRQKGQVLLPGEGAPLLAAAEPLKLDGTLVGYLVVGSDVGAEALGRLGAGSEQLEALLRVGPRLVAQSVHAVTAPALLASATAGASADGSAVAVGDATLHLSRVEVGEGLELVLARGAAAEWARTRSTLVRILGVGLLVALLAGASIFLVVRRMMAPLHALTTAAARVVAENDFSGRLQLHHSTDEIGQLARSFGDMMERLRAVLLALRGSARELEATALELATSASDQNLAVTRQAAALHQTQIAARQLQESSRAAAQRATGVLREAEKAGAVGQAGESAVAGSVGGLTHIRTQVERISSTVSELRQRTRQVGDITGTVKDLADQSNVLALNAAIEAARSGEAGRAFAVVARQMRSLADQSATATSRVQSILGDIGRAISEAVKTSEGGSREVEGGLDQARAAGESLRALAMLIQNNSESVKSIADMVSQQDAGIAELFAALSDLVRLADETVERVATSAVAAARLTTASHEVTTIVEQYRL</sequence>
<keyword evidence="8" id="KW-1185">Reference proteome</keyword>